<protein>
    <recommendedName>
        <fullName evidence="2">PB1 domain-containing protein</fullName>
    </recommendedName>
</protein>
<proteinExistence type="predicted"/>
<dbReference type="Gene3D" id="3.10.20.90">
    <property type="entry name" value="Phosphatidylinositol 3-kinase Catalytic Subunit, Chain A, domain 1"/>
    <property type="match status" value="1"/>
</dbReference>
<dbReference type="CDD" id="cd05992">
    <property type="entry name" value="PB1"/>
    <property type="match status" value="1"/>
</dbReference>
<name>A0A0L0FS18_9EUKA</name>
<dbReference type="Proteomes" id="UP000054560">
    <property type="component" value="Unassembled WGS sequence"/>
</dbReference>
<feature type="region of interest" description="Disordered" evidence="1">
    <location>
        <begin position="108"/>
        <end position="248"/>
    </location>
</feature>
<reference evidence="3 4" key="1">
    <citation type="submission" date="2011-02" db="EMBL/GenBank/DDBJ databases">
        <title>The Genome Sequence of Sphaeroforma arctica JP610.</title>
        <authorList>
            <consortium name="The Broad Institute Genome Sequencing Platform"/>
            <person name="Russ C."/>
            <person name="Cuomo C."/>
            <person name="Young S.K."/>
            <person name="Zeng Q."/>
            <person name="Gargeya S."/>
            <person name="Alvarado L."/>
            <person name="Berlin A."/>
            <person name="Chapman S.B."/>
            <person name="Chen Z."/>
            <person name="Freedman E."/>
            <person name="Gellesch M."/>
            <person name="Goldberg J."/>
            <person name="Griggs A."/>
            <person name="Gujja S."/>
            <person name="Heilman E."/>
            <person name="Heiman D."/>
            <person name="Howarth C."/>
            <person name="Mehta T."/>
            <person name="Neiman D."/>
            <person name="Pearson M."/>
            <person name="Roberts A."/>
            <person name="Saif S."/>
            <person name="Shea T."/>
            <person name="Shenoy N."/>
            <person name="Sisk P."/>
            <person name="Stolte C."/>
            <person name="Sykes S."/>
            <person name="White J."/>
            <person name="Yandava C."/>
            <person name="Burger G."/>
            <person name="Gray M.W."/>
            <person name="Holland P.W.H."/>
            <person name="King N."/>
            <person name="Lang F.B.F."/>
            <person name="Roger A.J."/>
            <person name="Ruiz-Trillo I."/>
            <person name="Haas B."/>
            <person name="Nusbaum C."/>
            <person name="Birren B."/>
        </authorList>
    </citation>
    <scope>NUCLEOTIDE SEQUENCE [LARGE SCALE GENOMIC DNA]</scope>
    <source>
        <strain evidence="3 4">JP610</strain>
    </source>
</reference>
<dbReference type="OrthoDB" id="661148at2759"/>
<dbReference type="PROSITE" id="PS51745">
    <property type="entry name" value="PB1"/>
    <property type="match status" value="1"/>
</dbReference>
<dbReference type="Pfam" id="PF00564">
    <property type="entry name" value="PB1"/>
    <property type="match status" value="1"/>
</dbReference>
<feature type="compositionally biased region" description="Pro residues" evidence="1">
    <location>
        <begin position="165"/>
        <end position="175"/>
    </location>
</feature>
<sequence length="387" mass="41719">MYTVKVALDDDVRRIRANSWADLDAQVKDRFQIAGFVAKYTDEEGDMVKISSESELEDASTSKTGETLRLFITSATDRDDKEKAAYETEKHIDANSYVSVDLPASESIEKNSGYTSPVPRPTPRMAPPPLSLRPADDDKQASEYTTNAHLKYNNIEDQAFKPQRVPVPGPVPVPPHSMANSKESASVPTAEKGNTPTPTPGPKPTRTTSGTQHTDRDSAHTSANTSRTDRTTSNDTTNTTTGEDQPNLYNLGVEFMNCLGVDLNAMGAGFGMNGPNTNTQQRQVDFTADANGANTTQNAPDFARAAGTFVEALPMMMNAFNTTMQSMNASANANAPNNDATYTGSHANSNPTGNAYSNSNVNNRAPQMPTAADMAALAQLFGVRRYE</sequence>
<feature type="compositionally biased region" description="Pro residues" evidence="1">
    <location>
        <begin position="118"/>
        <end position="131"/>
    </location>
</feature>
<dbReference type="SMART" id="SM00666">
    <property type="entry name" value="PB1"/>
    <property type="match status" value="1"/>
</dbReference>
<dbReference type="AlphaFoldDB" id="A0A0L0FS18"/>
<dbReference type="InterPro" id="IPR053793">
    <property type="entry name" value="PB1-like"/>
</dbReference>
<evidence type="ECO:0000313" key="4">
    <source>
        <dbReference type="Proteomes" id="UP000054560"/>
    </source>
</evidence>
<feature type="domain" description="PB1" evidence="2">
    <location>
        <begin position="1"/>
        <end position="75"/>
    </location>
</feature>
<evidence type="ECO:0000259" key="2">
    <source>
        <dbReference type="PROSITE" id="PS51745"/>
    </source>
</evidence>
<evidence type="ECO:0000313" key="3">
    <source>
        <dbReference type="EMBL" id="KNC79572.1"/>
    </source>
</evidence>
<feature type="region of interest" description="Disordered" evidence="1">
    <location>
        <begin position="330"/>
        <end position="366"/>
    </location>
</feature>
<dbReference type="EMBL" id="KQ242280">
    <property type="protein sequence ID" value="KNC79572.1"/>
    <property type="molecule type" value="Genomic_DNA"/>
</dbReference>
<feature type="compositionally biased region" description="Low complexity" evidence="1">
    <location>
        <begin position="330"/>
        <end position="340"/>
    </location>
</feature>
<dbReference type="RefSeq" id="XP_014153474.1">
    <property type="nucleotide sequence ID" value="XM_014297999.1"/>
</dbReference>
<feature type="compositionally biased region" description="Polar residues" evidence="1">
    <location>
        <begin position="341"/>
        <end position="365"/>
    </location>
</feature>
<dbReference type="GeneID" id="25908537"/>
<evidence type="ECO:0000256" key="1">
    <source>
        <dbReference type="SAM" id="MobiDB-lite"/>
    </source>
</evidence>
<gene>
    <name evidence="3" type="ORF">SARC_08033</name>
</gene>
<accession>A0A0L0FS18</accession>
<dbReference type="InterPro" id="IPR000270">
    <property type="entry name" value="PB1_dom"/>
</dbReference>
<keyword evidence="4" id="KW-1185">Reference proteome</keyword>
<feature type="compositionally biased region" description="Polar residues" evidence="1">
    <location>
        <begin position="178"/>
        <end position="187"/>
    </location>
</feature>
<organism evidence="3 4">
    <name type="scientific">Sphaeroforma arctica JP610</name>
    <dbReference type="NCBI Taxonomy" id="667725"/>
    <lineage>
        <taxon>Eukaryota</taxon>
        <taxon>Ichthyosporea</taxon>
        <taxon>Ichthyophonida</taxon>
        <taxon>Sphaeroforma</taxon>
    </lineage>
</organism>
<dbReference type="SUPFAM" id="SSF54277">
    <property type="entry name" value="CAD &amp; PB1 domains"/>
    <property type="match status" value="1"/>
</dbReference>